<reference evidence="2" key="1">
    <citation type="submission" date="2018-12" db="EMBL/GenBank/DDBJ databases">
        <authorList>
            <person name="Sun L."/>
            <person name="Chen Z."/>
        </authorList>
    </citation>
    <scope>NUCLEOTIDE SEQUENCE [LARGE SCALE GENOMIC DNA]</scope>
    <source>
        <strain evidence="2">3-2-2</strain>
    </source>
</reference>
<comment type="caution">
    <text evidence="2">The sequence shown here is derived from an EMBL/GenBank/DDBJ whole genome shotgun (WGS) entry which is preliminary data.</text>
</comment>
<proteinExistence type="predicted"/>
<gene>
    <name evidence="2" type="ORF">D4T97_005190</name>
</gene>
<name>A0A429Y4A5_9BACI</name>
<sequence>MGMKTTRENFTGWEIKHLNQPLSFDDVWELGKEKYRFDTQDLIGIYVFQNIITNRFYVGSSHHIFGRLKSHASSMKSGKHSYQQINEDFKKYGKDSFVFKILTYCNNSQLHRFEKSWLQTYSEKEKLYNQVEIDNWDKAKGRWVRNRW</sequence>
<dbReference type="GO" id="GO:0004519">
    <property type="term" value="F:endonuclease activity"/>
    <property type="evidence" value="ECO:0007669"/>
    <property type="project" value="InterPro"/>
</dbReference>
<organism evidence="2 3">
    <name type="scientific">Siminovitchia acidinfaciens</name>
    <dbReference type="NCBI Taxonomy" id="2321395"/>
    <lineage>
        <taxon>Bacteria</taxon>
        <taxon>Bacillati</taxon>
        <taxon>Bacillota</taxon>
        <taxon>Bacilli</taxon>
        <taxon>Bacillales</taxon>
        <taxon>Bacillaceae</taxon>
        <taxon>Siminovitchia</taxon>
    </lineage>
</organism>
<protein>
    <recommendedName>
        <fullName evidence="1">GIY-YIG domain-containing protein</fullName>
    </recommendedName>
</protein>
<dbReference type="OrthoDB" id="2885760at2"/>
<feature type="domain" description="GIY-YIG" evidence="1">
    <location>
        <begin position="41"/>
        <end position="130"/>
    </location>
</feature>
<dbReference type="PROSITE" id="PS50164">
    <property type="entry name" value="GIY_YIG"/>
    <property type="match status" value="1"/>
</dbReference>
<dbReference type="InterPro" id="IPR000305">
    <property type="entry name" value="GIY-YIG_endonuc"/>
</dbReference>
<keyword evidence="3" id="KW-1185">Reference proteome</keyword>
<accession>A0A429Y4A5</accession>
<dbReference type="InterPro" id="IPR035901">
    <property type="entry name" value="GIY-YIG_endonuc_sf"/>
</dbReference>
<dbReference type="Gene3D" id="3.40.1440.10">
    <property type="entry name" value="GIY-YIG endonuclease"/>
    <property type="match status" value="1"/>
</dbReference>
<evidence type="ECO:0000313" key="3">
    <source>
        <dbReference type="Proteomes" id="UP000287156"/>
    </source>
</evidence>
<dbReference type="SMART" id="SM00465">
    <property type="entry name" value="GIYc"/>
    <property type="match status" value="1"/>
</dbReference>
<dbReference type="NCBIfam" id="TIGR01453">
    <property type="entry name" value="grpIintron_endo"/>
    <property type="match status" value="1"/>
</dbReference>
<dbReference type="RefSeq" id="WP_126048421.1">
    <property type="nucleotide sequence ID" value="NZ_QYTV02000002.1"/>
</dbReference>
<dbReference type="SUPFAM" id="SSF82771">
    <property type="entry name" value="GIY-YIG endonuclease"/>
    <property type="match status" value="1"/>
</dbReference>
<evidence type="ECO:0000259" key="1">
    <source>
        <dbReference type="PROSITE" id="PS50164"/>
    </source>
</evidence>
<dbReference type="Proteomes" id="UP000287156">
    <property type="component" value="Unassembled WGS sequence"/>
</dbReference>
<dbReference type="InterPro" id="IPR006350">
    <property type="entry name" value="Intron_endoG1"/>
</dbReference>
<dbReference type="EMBL" id="QYTV02000002">
    <property type="protein sequence ID" value="RST76179.1"/>
    <property type="molecule type" value="Genomic_DNA"/>
</dbReference>
<evidence type="ECO:0000313" key="2">
    <source>
        <dbReference type="EMBL" id="RST76179.1"/>
    </source>
</evidence>
<dbReference type="Pfam" id="PF01541">
    <property type="entry name" value="GIY-YIG"/>
    <property type="match status" value="1"/>
</dbReference>
<dbReference type="AlphaFoldDB" id="A0A429Y4A5"/>